<keyword evidence="5" id="KW-1185">Reference proteome</keyword>
<dbReference type="Gene3D" id="1.10.287.40">
    <property type="entry name" value="Serine-tRNA synthetase, tRNA binding domain"/>
    <property type="match status" value="1"/>
</dbReference>
<dbReference type="PROSITE" id="PS51688">
    <property type="entry name" value="ICA"/>
    <property type="match status" value="1"/>
</dbReference>
<evidence type="ECO:0000259" key="3">
    <source>
        <dbReference type="PROSITE" id="PS51688"/>
    </source>
</evidence>
<reference evidence="4 5" key="1">
    <citation type="submission" date="2020-03" db="EMBL/GenBank/DDBJ databases">
        <title>Genomic Encyclopedia of Type Strains, Phase IV (KMG-IV): sequencing the most valuable type-strain genomes for metagenomic binning, comparative biology and taxonomic classification.</title>
        <authorList>
            <person name="Goeker M."/>
        </authorList>
    </citation>
    <scope>NUCLEOTIDE SEQUENCE [LARGE SCALE GENOMIC DNA]</scope>
    <source>
        <strain evidence="4 5">DSM 102865</strain>
    </source>
</reference>
<dbReference type="Proteomes" id="UP001179181">
    <property type="component" value="Unassembled WGS sequence"/>
</dbReference>
<feature type="chain" id="PRO_5047229449" description="Peptidase S74 domain-containing protein" evidence="2">
    <location>
        <begin position="22"/>
        <end position="505"/>
    </location>
</feature>
<dbReference type="InterPro" id="IPR030392">
    <property type="entry name" value="S74_ICA"/>
</dbReference>
<evidence type="ECO:0000313" key="5">
    <source>
        <dbReference type="Proteomes" id="UP001179181"/>
    </source>
</evidence>
<name>A0ABX0UL76_9BACT</name>
<evidence type="ECO:0000256" key="2">
    <source>
        <dbReference type="SAM" id="SignalP"/>
    </source>
</evidence>
<feature type="coiled-coil region" evidence="1">
    <location>
        <begin position="438"/>
        <end position="489"/>
    </location>
</feature>
<proteinExistence type="predicted"/>
<dbReference type="InterPro" id="IPR042103">
    <property type="entry name" value="SerRS_1_N_sf"/>
</dbReference>
<dbReference type="SUPFAM" id="SSF101967">
    <property type="entry name" value="Adhesin YadA, collagen-binding domain"/>
    <property type="match status" value="1"/>
</dbReference>
<comment type="caution">
    <text evidence="4">The sequence shown here is derived from an EMBL/GenBank/DDBJ whole genome shotgun (WGS) entry which is preliminary data.</text>
</comment>
<keyword evidence="1" id="KW-0175">Coiled coil</keyword>
<gene>
    <name evidence="4" type="ORF">FHS68_002944</name>
</gene>
<protein>
    <recommendedName>
        <fullName evidence="3">Peptidase S74 domain-containing protein</fullName>
    </recommendedName>
</protein>
<keyword evidence="2" id="KW-0732">Signal</keyword>
<organism evidence="4 5">
    <name type="scientific">Dyadobacter arcticus</name>
    <dbReference type="NCBI Taxonomy" id="1078754"/>
    <lineage>
        <taxon>Bacteria</taxon>
        <taxon>Pseudomonadati</taxon>
        <taxon>Bacteroidota</taxon>
        <taxon>Cytophagia</taxon>
        <taxon>Cytophagales</taxon>
        <taxon>Spirosomataceae</taxon>
        <taxon>Dyadobacter</taxon>
    </lineage>
</organism>
<sequence>MRSFIKIFLFVTLALSGYAQAPQKFSFQGVAKDAAGKAVANANIGLRFSIIQHADDNVVVYQETQNTTTSSSGVFTVLVGAGSVKSGSFNISWDIYEHSLKVELDATGGTNYVDLGLTKMSSVPYALFAGEADRWKNNTPIIQTGDDDQGGFLPQLDPGNMLIWYPRKGAFKVGRNLPFNTAWEDNKTGKYSASFGLNSESSGLSSTSIGSNNVASGKSSFSAGDNTFAKAQSSTSIGQFNNKDDNPSNTPIFFDRIFQIGNGSSEANRSNALTVLRSGKIGIGDNVLAPEFILDIGSRPRIRHNENTTAGVLLDDFNNIASAFMGMKSNTEIGFYHNGKWSFWVDGQGNAHIASGILSTSDKRLKRNITPLSNTLAKLTELNGYRYFWKDGTLDQSIQTGVIAQEVEALFPDLVKTDEQGFKSVNYNGLIPHLIESVKELNASLNALQSDKNRLKSENKALKAQASQITAMQQEMSQLKDSLHSIEASLKATSNGVSAKTSSGK</sequence>
<feature type="domain" description="Peptidase S74" evidence="3">
    <location>
        <begin position="361"/>
        <end position="452"/>
    </location>
</feature>
<evidence type="ECO:0000256" key="1">
    <source>
        <dbReference type="SAM" id="Coils"/>
    </source>
</evidence>
<dbReference type="Gene3D" id="2.150.10.10">
    <property type="entry name" value="Serralysin-like metalloprotease, C-terminal"/>
    <property type="match status" value="1"/>
</dbReference>
<feature type="signal peptide" evidence="2">
    <location>
        <begin position="1"/>
        <end position="21"/>
    </location>
</feature>
<accession>A0ABX0UL76</accession>
<dbReference type="EMBL" id="JAASQJ010000003">
    <property type="protein sequence ID" value="NIJ53762.1"/>
    <property type="molecule type" value="Genomic_DNA"/>
</dbReference>
<evidence type="ECO:0000313" key="4">
    <source>
        <dbReference type="EMBL" id="NIJ53762.1"/>
    </source>
</evidence>
<dbReference type="RefSeq" id="WP_167271267.1">
    <property type="nucleotide sequence ID" value="NZ_JAASQJ010000003.1"/>
</dbReference>
<dbReference type="InterPro" id="IPR011049">
    <property type="entry name" value="Serralysin-like_metalloprot_C"/>
</dbReference>
<dbReference type="Pfam" id="PF13884">
    <property type="entry name" value="Peptidase_S74"/>
    <property type="match status" value="1"/>
</dbReference>